<feature type="transmembrane region" description="Helical" evidence="8">
    <location>
        <begin position="6"/>
        <end position="29"/>
    </location>
</feature>
<feature type="domain" description="HAMP" evidence="10">
    <location>
        <begin position="204"/>
        <end position="256"/>
    </location>
</feature>
<dbReference type="Pfam" id="PF00512">
    <property type="entry name" value="HisKA"/>
    <property type="match status" value="1"/>
</dbReference>
<dbReference type="CDD" id="cd06225">
    <property type="entry name" value="HAMP"/>
    <property type="match status" value="1"/>
</dbReference>
<dbReference type="CDD" id="cd00082">
    <property type="entry name" value="HisKA"/>
    <property type="match status" value="1"/>
</dbReference>
<evidence type="ECO:0000259" key="10">
    <source>
        <dbReference type="PROSITE" id="PS50885"/>
    </source>
</evidence>
<dbReference type="InterPro" id="IPR050736">
    <property type="entry name" value="Sensor_HK_Regulatory"/>
</dbReference>
<dbReference type="SMART" id="SM00388">
    <property type="entry name" value="HisKA"/>
    <property type="match status" value="1"/>
</dbReference>
<organism evidence="11 12">
    <name type="scientific">Nitrospira defluvii</name>
    <dbReference type="NCBI Taxonomy" id="330214"/>
    <lineage>
        <taxon>Bacteria</taxon>
        <taxon>Pseudomonadati</taxon>
        <taxon>Nitrospirota</taxon>
        <taxon>Nitrospiria</taxon>
        <taxon>Nitrospirales</taxon>
        <taxon>Nitrospiraceae</taxon>
        <taxon>Nitrospira</taxon>
    </lineage>
</organism>
<proteinExistence type="predicted"/>
<evidence type="ECO:0000256" key="4">
    <source>
        <dbReference type="ARBA" id="ARBA00022553"/>
    </source>
</evidence>
<feature type="domain" description="Histidine kinase" evidence="9">
    <location>
        <begin position="264"/>
        <end position="485"/>
    </location>
</feature>
<dbReference type="EC" id="2.7.13.3" evidence="3"/>
<dbReference type="SMART" id="SM00387">
    <property type="entry name" value="HATPase_c"/>
    <property type="match status" value="1"/>
</dbReference>
<dbReference type="InterPro" id="IPR036097">
    <property type="entry name" value="HisK_dim/P_sf"/>
</dbReference>
<dbReference type="PANTHER" id="PTHR43711">
    <property type="entry name" value="TWO-COMPONENT HISTIDINE KINASE"/>
    <property type="match status" value="1"/>
</dbReference>
<comment type="caution">
    <text evidence="11">The sequence shown here is derived from an EMBL/GenBank/DDBJ whole genome shotgun (WGS) entry which is preliminary data.</text>
</comment>
<keyword evidence="6 11" id="KW-0418">Kinase</keyword>
<keyword evidence="4" id="KW-0597">Phosphoprotein</keyword>
<dbReference type="Proteomes" id="UP000675880">
    <property type="component" value="Unassembled WGS sequence"/>
</dbReference>
<sequence>MRLSIFGRLVLTYLVIIAVMTGVNVYALLQIRTLAGLNTEVASHHHPEIDSAKRLLASFYEQVQSEKKYVAVPASTFLDHFDGESKEFQVVLQGLFAREASEPETRLLRDVERLQQTHLALFQAQLAEPKGQSAAVDTRFDARRDMLATQITSILQQYIGLHEARIAVGVNASHASSAQAESVTRNLVLVALLFGLGMAAVASYNILHPLRRLQATIQEMGQGNFRASLDGQAPRELRELGDTVKWMGARLQQLDDIKSEFLAHVSHELRTPMASIQEGTHLLLDEIPGPLTQDQRTTLRIMSDSSRRLMNLISTILDLSKMEAGMMEYRFVPTDLRRVADISVNKIRLLADAKQVQLVVEAPVERHWVRADSTRIEQVLDNLLSNALKYSSEGAVVKLQMTPRREEGVLYVDVSDSGPGIPAEEVPHIFERFYQGRTKTRHASVGSGLGLALARKVVEAHGGRIWVDSEVGKGTTVRFILCLTKPGMLV</sequence>
<evidence type="ECO:0000256" key="7">
    <source>
        <dbReference type="ARBA" id="ARBA00023012"/>
    </source>
</evidence>
<evidence type="ECO:0000256" key="3">
    <source>
        <dbReference type="ARBA" id="ARBA00012438"/>
    </source>
</evidence>
<dbReference type="Gene3D" id="1.10.287.130">
    <property type="match status" value="1"/>
</dbReference>
<evidence type="ECO:0000259" key="9">
    <source>
        <dbReference type="PROSITE" id="PS50109"/>
    </source>
</evidence>
<reference evidence="11 12" key="1">
    <citation type="submission" date="2021-02" db="EMBL/GenBank/DDBJ databases">
        <authorList>
            <person name="Han P."/>
        </authorList>
    </citation>
    <scope>NUCLEOTIDE SEQUENCE [LARGE SCALE GENOMIC DNA]</scope>
    <source>
        <strain evidence="11">Candidatus Nitrospira sp. ZN2</strain>
    </source>
</reference>
<evidence type="ECO:0000256" key="8">
    <source>
        <dbReference type="SAM" id="Phobius"/>
    </source>
</evidence>
<keyword evidence="12" id="KW-1185">Reference proteome</keyword>
<dbReference type="PRINTS" id="PR00344">
    <property type="entry name" value="BCTRLSENSOR"/>
</dbReference>
<dbReference type="InterPro" id="IPR005467">
    <property type="entry name" value="His_kinase_dom"/>
</dbReference>
<keyword evidence="8" id="KW-1133">Transmembrane helix</keyword>
<name>A0ABM8RZH8_9BACT</name>
<dbReference type="Gene3D" id="3.30.565.10">
    <property type="entry name" value="Histidine kinase-like ATPase, C-terminal domain"/>
    <property type="match status" value="1"/>
</dbReference>
<comment type="catalytic activity">
    <reaction evidence="1">
        <text>ATP + protein L-histidine = ADP + protein N-phospho-L-histidine.</text>
        <dbReference type="EC" id="2.7.13.3"/>
    </reaction>
</comment>
<dbReference type="SUPFAM" id="SSF47384">
    <property type="entry name" value="Homodimeric domain of signal transducing histidine kinase"/>
    <property type="match status" value="1"/>
</dbReference>
<keyword evidence="8" id="KW-0812">Transmembrane</keyword>
<dbReference type="SMART" id="SM00304">
    <property type="entry name" value="HAMP"/>
    <property type="match status" value="1"/>
</dbReference>
<dbReference type="Gene3D" id="6.10.340.10">
    <property type="match status" value="1"/>
</dbReference>
<dbReference type="CDD" id="cd00075">
    <property type="entry name" value="HATPase"/>
    <property type="match status" value="1"/>
</dbReference>
<evidence type="ECO:0000313" key="11">
    <source>
        <dbReference type="EMBL" id="CAE6780039.1"/>
    </source>
</evidence>
<dbReference type="InterPro" id="IPR003594">
    <property type="entry name" value="HATPase_dom"/>
</dbReference>
<dbReference type="InterPro" id="IPR003661">
    <property type="entry name" value="HisK_dim/P_dom"/>
</dbReference>
<keyword evidence="5 11" id="KW-0808">Transferase</keyword>
<dbReference type="SUPFAM" id="SSF158472">
    <property type="entry name" value="HAMP domain-like"/>
    <property type="match status" value="1"/>
</dbReference>
<gene>
    <name evidence="11" type="ORF">NSPZN2_40708</name>
</gene>
<dbReference type="SUPFAM" id="SSF55874">
    <property type="entry name" value="ATPase domain of HSP90 chaperone/DNA topoisomerase II/histidine kinase"/>
    <property type="match status" value="1"/>
</dbReference>
<evidence type="ECO:0000256" key="6">
    <source>
        <dbReference type="ARBA" id="ARBA00022777"/>
    </source>
</evidence>
<dbReference type="RefSeq" id="WP_213043489.1">
    <property type="nucleotide sequence ID" value="NZ_CAJNBJ010000017.1"/>
</dbReference>
<dbReference type="Pfam" id="PF00672">
    <property type="entry name" value="HAMP"/>
    <property type="match status" value="1"/>
</dbReference>
<evidence type="ECO:0000313" key="12">
    <source>
        <dbReference type="Proteomes" id="UP000675880"/>
    </source>
</evidence>
<keyword evidence="7" id="KW-0902">Two-component regulatory system</keyword>
<dbReference type="PROSITE" id="PS50885">
    <property type="entry name" value="HAMP"/>
    <property type="match status" value="1"/>
</dbReference>
<dbReference type="PANTHER" id="PTHR43711:SF1">
    <property type="entry name" value="HISTIDINE KINASE 1"/>
    <property type="match status" value="1"/>
</dbReference>
<protein>
    <recommendedName>
        <fullName evidence="3">histidine kinase</fullName>
        <ecNumber evidence="3">2.7.13.3</ecNumber>
    </recommendedName>
</protein>
<comment type="subcellular location">
    <subcellularLocation>
        <location evidence="2">Membrane</location>
    </subcellularLocation>
</comment>
<dbReference type="EMBL" id="CAJNBJ010000017">
    <property type="protein sequence ID" value="CAE6780039.1"/>
    <property type="molecule type" value="Genomic_DNA"/>
</dbReference>
<evidence type="ECO:0000256" key="5">
    <source>
        <dbReference type="ARBA" id="ARBA00022679"/>
    </source>
</evidence>
<dbReference type="InterPro" id="IPR036890">
    <property type="entry name" value="HATPase_C_sf"/>
</dbReference>
<accession>A0ABM8RZH8</accession>
<keyword evidence="8" id="KW-0472">Membrane</keyword>
<dbReference type="GO" id="GO:0004673">
    <property type="term" value="F:protein histidine kinase activity"/>
    <property type="evidence" value="ECO:0007669"/>
    <property type="project" value="UniProtKB-EC"/>
</dbReference>
<evidence type="ECO:0000256" key="1">
    <source>
        <dbReference type="ARBA" id="ARBA00000085"/>
    </source>
</evidence>
<dbReference type="InterPro" id="IPR003660">
    <property type="entry name" value="HAMP_dom"/>
</dbReference>
<dbReference type="InterPro" id="IPR004358">
    <property type="entry name" value="Sig_transdc_His_kin-like_C"/>
</dbReference>
<dbReference type="Pfam" id="PF02518">
    <property type="entry name" value="HATPase_c"/>
    <property type="match status" value="1"/>
</dbReference>
<dbReference type="PROSITE" id="PS50109">
    <property type="entry name" value="HIS_KIN"/>
    <property type="match status" value="1"/>
</dbReference>
<evidence type="ECO:0000256" key="2">
    <source>
        <dbReference type="ARBA" id="ARBA00004370"/>
    </source>
</evidence>
<feature type="transmembrane region" description="Helical" evidence="8">
    <location>
        <begin position="187"/>
        <end position="207"/>
    </location>
</feature>